<dbReference type="Proteomes" id="UP000185151">
    <property type="component" value="Unassembled WGS sequence"/>
</dbReference>
<feature type="transmembrane region" description="Helical" evidence="1">
    <location>
        <begin position="12"/>
        <end position="34"/>
    </location>
</feature>
<keyword evidence="1" id="KW-0812">Transmembrane</keyword>
<sequence>MFLPRFVVTHKSELLLGILFLAGVALGLAVLLVPHSTVVTILLTRALKLILGITTIVNYAVVALLCVASTLLPTRYRNSVLLSAGARVAAKRVARLSMRAVAALLGLNCVIAYSHDWHALAAVLSATVWFLALRRLTIENTTGIPHPRVAAACAGWLIGVSFQPTIGHFVALAMHVV</sequence>
<keyword evidence="3" id="KW-1185">Reference proteome</keyword>
<organism evidence="2 3">
    <name type="scientific">Paraburkholderia phenazinium</name>
    <dbReference type="NCBI Taxonomy" id="60549"/>
    <lineage>
        <taxon>Bacteria</taxon>
        <taxon>Pseudomonadati</taxon>
        <taxon>Pseudomonadota</taxon>
        <taxon>Betaproteobacteria</taxon>
        <taxon>Burkholderiales</taxon>
        <taxon>Burkholderiaceae</taxon>
        <taxon>Paraburkholderia</taxon>
    </lineage>
</organism>
<gene>
    <name evidence="2" type="ORF">SAMN05444165_5277</name>
</gene>
<name>A0A1N6KYG7_9BURK</name>
<proteinExistence type="predicted"/>
<reference evidence="2 3" key="1">
    <citation type="submission" date="2016-11" db="EMBL/GenBank/DDBJ databases">
        <authorList>
            <person name="Jaros S."/>
            <person name="Januszkiewicz K."/>
            <person name="Wedrychowicz H."/>
        </authorList>
    </citation>
    <scope>NUCLEOTIDE SEQUENCE [LARGE SCALE GENOMIC DNA]</scope>
    <source>
        <strain evidence="2 3">GAS95</strain>
    </source>
</reference>
<accession>A0A1N6KYG7</accession>
<dbReference type="AlphaFoldDB" id="A0A1N6KYG7"/>
<feature type="transmembrane region" description="Helical" evidence="1">
    <location>
        <begin position="119"/>
        <end position="137"/>
    </location>
</feature>
<dbReference type="EMBL" id="FSRU01000002">
    <property type="protein sequence ID" value="SIO61582.1"/>
    <property type="molecule type" value="Genomic_DNA"/>
</dbReference>
<keyword evidence="1" id="KW-1133">Transmembrane helix</keyword>
<feature type="transmembrane region" description="Helical" evidence="1">
    <location>
        <begin position="93"/>
        <end position="113"/>
    </location>
</feature>
<protein>
    <submittedName>
        <fullName evidence="2">Uncharacterized protein</fullName>
    </submittedName>
</protein>
<feature type="transmembrane region" description="Helical" evidence="1">
    <location>
        <begin position="149"/>
        <end position="174"/>
    </location>
</feature>
<evidence type="ECO:0000256" key="1">
    <source>
        <dbReference type="SAM" id="Phobius"/>
    </source>
</evidence>
<evidence type="ECO:0000313" key="3">
    <source>
        <dbReference type="Proteomes" id="UP000185151"/>
    </source>
</evidence>
<evidence type="ECO:0000313" key="2">
    <source>
        <dbReference type="EMBL" id="SIO61582.1"/>
    </source>
</evidence>
<feature type="transmembrane region" description="Helical" evidence="1">
    <location>
        <begin position="46"/>
        <end position="72"/>
    </location>
</feature>
<dbReference type="RefSeq" id="WP_074300284.1">
    <property type="nucleotide sequence ID" value="NZ_FSRU01000002.1"/>
</dbReference>
<keyword evidence="1" id="KW-0472">Membrane</keyword>